<dbReference type="AlphaFoldDB" id="A0A9R1ULI9"/>
<proteinExistence type="predicted"/>
<dbReference type="PANTHER" id="PTHR45786:SF74">
    <property type="entry name" value="ATP-DEPENDENT DNA HELICASE"/>
    <property type="match status" value="1"/>
</dbReference>
<comment type="caution">
    <text evidence="1">The sequence shown here is derived from an EMBL/GenBank/DDBJ whole genome shotgun (WGS) entry which is preliminary data.</text>
</comment>
<dbReference type="PANTHER" id="PTHR45786">
    <property type="entry name" value="DNA BINDING PROTEIN-LIKE"/>
    <property type="match status" value="1"/>
</dbReference>
<protein>
    <submittedName>
        <fullName evidence="1">Uncharacterized protein</fullName>
    </submittedName>
</protein>
<evidence type="ECO:0000313" key="2">
    <source>
        <dbReference type="Proteomes" id="UP000235145"/>
    </source>
</evidence>
<evidence type="ECO:0000313" key="1">
    <source>
        <dbReference type="EMBL" id="KAJ0189041.1"/>
    </source>
</evidence>
<name>A0A9R1ULI9_LACSA</name>
<reference evidence="1 2" key="1">
    <citation type="journal article" date="2017" name="Nat. Commun.">
        <title>Genome assembly with in vitro proximity ligation data and whole-genome triplication in lettuce.</title>
        <authorList>
            <person name="Reyes-Chin-Wo S."/>
            <person name="Wang Z."/>
            <person name="Yang X."/>
            <person name="Kozik A."/>
            <person name="Arikit S."/>
            <person name="Song C."/>
            <person name="Xia L."/>
            <person name="Froenicke L."/>
            <person name="Lavelle D.O."/>
            <person name="Truco M.J."/>
            <person name="Xia R."/>
            <person name="Zhu S."/>
            <person name="Xu C."/>
            <person name="Xu H."/>
            <person name="Xu X."/>
            <person name="Cox K."/>
            <person name="Korf I."/>
            <person name="Meyers B.C."/>
            <person name="Michelmore R.W."/>
        </authorList>
    </citation>
    <scope>NUCLEOTIDE SEQUENCE [LARGE SCALE GENOMIC DNA]</scope>
    <source>
        <strain evidence="2">cv. Salinas</strain>
        <tissue evidence="1">Seedlings</tissue>
    </source>
</reference>
<sequence>MFARYKTYYSICCYNGKAAALQKKTKLYTKYSSIQYDVCIYIYDWYFDHAINFGGGPYVYRIHGQNYHIEGNLLPEEGKLPKFCQLYIYDTDHEVGNGFNAYEYVNTFYHISKRSTSPNSMANPFSLKFLTVHELMGLLDSINSLVKQFRMTHDRFGSNPT</sequence>
<gene>
    <name evidence="1" type="ORF">LSAT_V11C800411860</name>
</gene>
<dbReference type="Proteomes" id="UP000235145">
    <property type="component" value="Unassembled WGS sequence"/>
</dbReference>
<keyword evidence="2" id="KW-1185">Reference proteome</keyword>
<organism evidence="1 2">
    <name type="scientific">Lactuca sativa</name>
    <name type="common">Garden lettuce</name>
    <dbReference type="NCBI Taxonomy" id="4236"/>
    <lineage>
        <taxon>Eukaryota</taxon>
        <taxon>Viridiplantae</taxon>
        <taxon>Streptophyta</taxon>
        <taxon>Embryophyta</taxon>
        <taxon>Tracheophyta</taxon>
        <taxon>Spermatophyta</taxon>
        <taxon>Magnoliopsida</taxon>
        <taxon>eudicotyledons</taxon>
        <taxon>Gunneridae</taxon>
        <taxon>Pentapetalae</taxon>
        <taxon>asterids</taxon>
        <taxon>campanulids</taxon>
        <taxon>Asterales</taxon>
        <taxon>Asteraceae</taxon>
        <taxon>Cichorioideae</taxon>
        <taxon>Cichorieae</taxon>
        <taxon>Lactucinae</taxon>
        <taxon>Lactuca</taxon>
    </lineage>
</organism>
<accession>A0A9R1ULI9</accession>
<dbReference type="EMBL" id="NBSK02000008">
    <property type="protein sequence ID" value="KAJ0189041.1"/>
    <property type="molecule type" value="Genomic_DNA"/>
</dbReference>